<evidence type="ECO:0000256" key="3">
    <source>
        <dbReference type="ARBA" id="ARBA00022692"/>
    </source>
</evidence>
<feature type="transmembrane region" description="Helical" evidence="8">
    <location>
        <begin position="312"/>
        <end position="337"/>
    </location>
</feature>
<dbReference type="PROSITE" id="PS50850">
    <property type="entry name" value="MFS"/>
    <property type="match status" value="1"/>
</dbReference>
<feature type="transmembrane region" description="Helical" evidence="8">
    <location>
        <begin position="424"/>
        <end position="446"/>
    </location>
</feature>
<dbReference type="InterPro" id="IPR036259">
    <property type="entry name" value="MFS_trans_sf"/>
</dbReference>
<dbReference type="OrthoDB" id="10021397at2759"/>
<evidence type="ECO:0000256" key="7">
    <source>
        <dbReference type="SAM" id="MobiDB-lite"/>
    </source>
</evidence>
<feature type="transmembrane region" description="Helical" evidence="8">
    <location>
        <begin position="269"/>
        <end position="292"/>
    </location>
</feature>
<dbReference type="Pfam" id="PF07690">
    <property type="entry name" value="MFS_1"/>
    <property type="match status" value="1"/>
</dbReference>
<feature type="transmembrane region" description="Helical" evidence="8">
    <location>
        <begin position="389"/>
        <end position="409"/>
    </location>
</feature>
<sequence length="515" mass="54805">MQSTTGTLAAHVETDSKQNSPDTPSTVNTEDIIARHPRDNVSIHMDIEANANNPAREKADSEGHGGDGDGHEYPMGAHLGFIIVALVLSVFLVILDTTIVATAIPKITDEFHRLDEVSWYGAAFFVCTAAFQSTWGKAYKYFRLKICFLVSIFIFEVGSLVCGVAPNSVTLIVGRAIAGIGCAGIASGAYIIIGFSARPAKRPVLTGVVGASYGIASVTVADVPNQVSVPAVVPYREKLLQMDPLGTALIMGFTTSFLLALQYGGIQHAWGSSMVIGLFAGSGLILAAFVVLEWFQGERSMIAPRLLKDRTLYISSAYAFFFAGGYFALIYYLPIIFSPSMMSHQQLSGASITNTGIYAPILVGSAAIATVAAGLIYTLDVGTGSGKWIGYQVLAGVAWGAGIQVPMIATQGTSKELDLAPKTAILLFFQTVGGAFLIAAAQTSFLHTMLKEMREMAPQVSQSQLVQTGATEIRQVFDENVIPFVIRTYMEGLKVAFALVIAATGVAFTCVFNTL</sequence>
<evidence type="ECO:0000256" key="2">
    <source>
        <dbReference type="ARBA" id="ARBA00022448"/>
    </source>
</evidence>
<feature type="transmembrane region" description="Helical" evidence="8">
    <location>
        <begin position="172"/>
        <end position="193"/>
    </location>
</feature>
<feature type="transmembrane region" description="Helical" evidence="8">
    <location>
        <begin position="117"/>
        <end position="135"/>
    </location>
</feature>
<keyword evidence="3 8" id="KW-0812">Transmembrane</keyword>
<feature type="transmembrane region" description="Helical" evidence="8">
    <location>
        <begin position="245"/>
        <end position="263"/>
    </location>
</feature>
<feature type="transmembrane region" description="Helical" evidence="8">
    <location>
        <begin position="495"/>
        <end position="514"/>
    </location>
</feature>
<name>F9FAG5_FUSOF</name>
<evidence type="ECO:0000256" key="4">
    <source>
        <dbReference type="ARBA" id="ARBA00022989"/>
    </source>
</evidence>
<evidence type="ECO:0000313" key="10">
    <source>
        <dbReference type="EMBL" id="EGU86092.1"/>
    </source>
</evidence>
<evidence type="ECO:0000256" key="1">
    <source>
        <dbReference type="ARBA" id="ARBA00004141"/>
    </source>
</evidence>
<comment type="caution">
    <text evidence="10">The sequence shown here is derived from an EMBL/GenBank/DDBJ whole genome shotgun (WGS) entry which is preliminary data.</text>
</comment>
<evidence type="ECO:0000256" key="6">
    <source>
        <dbReference type="ARBA" id="ARBA00023180"/>
    </source>
</evidence>
<dbReference type="Gene3D" id="1.20.1250.20">
    <property type="entry name" value="MFS general substrate transporter like domains"/>
    <property type="match status" value="1"/>
</dbReference>
<dbReference type="AlphaFoldDB" id="F9FAG5"/>
<dbReference type="InterPro" id="IPR011701">
    <property type="entry name" value="MFS"/>
</dbReference>
<keyword evidence="4 8" id="KW-1133">Transmembrane helix</keyword>
<feature type="transmembrane region" description="Helical" evidence="8">
    <location>
        <begin position="357"/>
        <end position="377"/>
    </location>
</feature>
<keyword evidence="5 8" id="KW-0472">Membrane</keyword>
<dbReference type="InterPro" id="IPR020846">
    <property type="entry name" value="MFS_dom"/>
</dbReference>
<protein>
    <recommendedName>
        <fullName evidence="9">Major facilitator superfamily (MFS) profile domain-containing protein</fullName>
    </recommendedName>
</protein>
<dbReference type="EMBL" id="AFQF01001166">
    <property type="protein sequence ID" value="EGU86092.1"/>
    <property type="molecule type" value="Genomic_DNA"/>
</dbReference>
<dbReference type="GO" id="GO:0022857">
    <property type="term" value="F:transmembrane transporter activity"/>
    <property type="evidence" value="ECO:0007669"/>
    <property type="project" value="InterPro"/>
</dbReference>
<keyword evidence="6" id="KW-0325">Glycoprotein</keyword>
<feature type="compositionally biased region" description="Polar residues" evidence="7">
    <location>
        <begin position="17"/>
        <end position="28"/>
    </location>
</feature>
<gene>
    <name evidence="10" type="ORF">FOXB_03391</name>
</gene>
<keyword evidence="2" id="KW-0813">Transport</keyword>
<dbReference type="PANTHER" id="PTHR23501:SF177">
    <property type="entry name" value="MAJOR FACILITATOR SUPERFAMILY (MFS) PROFILE DOMAIN-CONTAINING PROTEIN-RELATED"/>
    <property type="match status" value="1"/>
</dbReference>
<dbReference type="SUPFAM" id="SSF103473">
    <property type="entry name" value="MFS general substrate transporter"/>
    <property type="match status" value="1"/>
</dbReference>
<dbReference type="PANTHER" id="PTHR23501">
    <property type="entry name" value="MAJOR FACILITATOR SUPERFAMILY"/>
    <property type="match status" value="1"/>
</dbReference>
<dbReference type="GO" id="GO:0005886">
    <property type="term" value="C:plasma membrane"/>
    <property type="evidence" value="ECO:0007669"/>
    <property type="project" value="TreeGrafter"/>
</dbReference>
<proteinExistence type="predicted"/>
<evidence type="ECO:0000259" key="9">
    <source>
        <dbReference type="PROSITE" id="PS50850"/>
    </source>
</evidence>
<evidence type="ECO:0000256" key="5">
    <source>
        <dbReference type="ARBA" id="ARBA00023136"/>
    </source>
</evidence>
<feature type="domain" description="Major facilitator superfamily (MFS) profile" evidence="9">
    <location>
        <begin position="82"/>
        <end position="515"/>
    </location>
</feature>
<reference evidence="10" key="1">
    <citation type="journal article" date="2012" name="Mol. Plant Microbe Interact.">
        <title>A highly conserved effector in Fusarium oxysporum is required for full virulence on Arabidopsis.</title>
        <authorList>
            <person name="Thatcher L.F."/>
            <person name="Gardiner D.M."/>
            <person name="Kazan K."/>
            <person name="Manners J."/>
        </authorList>
    </citation>
    <scope>NUCLEOTIDE SEQUENCE [LARGE SCALE GENOMIC DNA]</scope>
    <source>
        <strain evidence="10">Fo5176</strain>
    </source>
</reference>
<feature type="region of interest" description="Disordered" evidence="7">
    <location>
        <begin position="1"/>
        <end position="28"/>
    </location>
</feature>
<feature type="transmembrane region" description="Helical" evidence="8">
    <location>
        <begin position="79"/>
        <end position="105"/>
    </location>
</feature>
<accession>F9FAG5</accession>
<organism evidence="10">
    <name type="scientific">Fusarium oxysporum (strain Fo5176)</name>
    <name type="common">Fusarium vascular wilt</name>
    <dbReference type="NCBI Taxonomy" id="660025"/>
    <lineage>
        <taxon>Eukaryota</taxon>
        <taxon>Fungi</taxon>
        <taxon>Dikarya</taxon>
        <taxon>Ascomycota</taxon>
        <taxon>Pezizomycotina</taxon>
        <taxon>Sordariomycetes</taxon>
        <taxon>Hypocreomycetidae</taxon>
        <taxon>Hypocreales</taxon>
        <taxon>Nectriaceae</taxon>
        <taxon>Fusarium</taxon>
        <taxon>Fusarium oxysporum species complex</taxon>
    </lineage>
</organism>
<feature type="transmembrane region" description="Helical" evidence="8">
    <location>
        <begin position="147"/>
        <end position="166"/>
    </location>
</feature>
<comment type="subcellular location">
    <subcellularLocation>
        <location evidence="1">Membrane</location>
        <topology evidence="1">Multi-pass membrane protein</topology>
    </subcellularLocation>
</comment>
<evidence type="ECO:0000256" key="8">
    <source>
        <dbReference type="SAM" id="Phobius"/>
    </source>
</evidence>